<dbReference type="AlphaFoldDB" id="A0A448NZ25"/>
<name>A0A448NZ25_9ACTN</name>
<dbReference type="STRING" id="1122997.GCA_000425285_02690"/>
<dbReference type="CDD" id="cd06170">
    <property type="entry name" value="LuxR_C_like"/>
    <property type="match status" value="1"/>
</dbReference>
<dbReference type="EMBL" id="LR134473">
    <property type="protein sequence ID" value="VEI03178.1"/>
    <property type="molecule type" value="Genomic_DNA"/>
</dbReference>
<feature type="domain" description="Response regulatory" evidence="4">
    <location>
        <begin position="8"/>
        <end position="117"/>
    </location>
</feature>
<gene>
    <name evidence="5" type="primary">vraR_2</name>
    <name evidence="5" type="ORF">NCTC13652_01377</name>
</gene>
<proteinExistence type="predicted"/>
<dbReference type="SUPFAM" id="SSF52172">
    <property type="entry name" value="CheY-like"/>
    <property type="match status" value="1"/>
</dbReference>
<dbReference type="GO" id="GO:0006355">
    <property type="term" value="P:regulation of DNA-templated transcription"/>
    <property type="evidence" value="ECO:0007669"/>
    <property type="project" value="InterPro"/>
</dbReference>
<dbReference type="SUPFAM" id="SSF46894">
    <property type="entry name" value="C-terminal effector domain of the bipartite response regulators"/>
    <property type="match status" value="1"/>
</dbReference>
<dbReference type="InterPro" id="IPR011006">
    <property type="entry name" value="CheY-like_superfamily"/>
</dbReference>
<dbReference type="OrthoDB" id="9816529at2"/>
<sequence length="216" mass="23513">MSAQVLISVAVANDYPVIAHGLAEMLGRDHRFQVVESLSLATPSSPVDIVLFDAFARRDDDSELGALLRDPKCGKIVVYSGNLDPERVSLTFRMGVCGYLSKALDDRQLGDALVRIHQGERVMELEPTGSDTQYHAWPGQSYGLSAREAEMLALICQGATNEDIATSCYLTINSVKTYIRNAYRKIGVSRRSQAILWGVGHGMSPTTTSSSEQTTG</sequence>
<keyword evidence="2" id="KW-0597">Phosphoprotein</keyword>
<reference evidence="5 6" key="1">
    <citation type="submission" date="2018-12" db="EMBL/GenBank/DDBJ databases">
        <authorList>
            <consortium name="Pathogen Informatics"/>
        </authorList>
    </citation>
    <scope>NUCLEOTIDE SEQUENCE [LARGE SCALE GENOMIC DNA]</scope>
    <source>
        <strain evidence="5 6">NCTC13652</strain>
    </source>
</reference>
<dbReference type="InterPro" id="IPR000792">
    <property type="entry name" value="Tscrpt_reg_LuxR_C"/>
</dbReference>
<evidence type="ECO:0000256" key="1">
    <source>
        <dbReference type="ARBA" id="ARBA00023125"/>
    </source>
</evidence>
<protein>
    <submittedName>
        <fullName evidence="5">Response regulator protein vraR</fullName>
    </submittedName>
</protein>
<keyword evidence="6" id="KW-1185">Reference proteome</keyword>
<accession>A0A448NZ25</accession>
<dbReference type="GO" id="GO:0003677">
    <property type="term" value="F:DNA binding"/>
    <property type="evidence" value="ECO:0007669"/>
    <property type="project" value="UniProtKB-KW"/>
</dbReference>
<organism evidence="5 6">
    <name type="scientific">Acidipropionibacterium jensenii</name>
    <dbReference type="NCBI Taxonomy" id="1749"/>
    <lineage>
        <taxon>Bacteria</taxon>
        <taxon>Bacillati</taxon>
        <taxon>Actinomycetota</taxon>
        <taxon>Actinomycetes</taxon>
        <taxon>Propionibacteriales</taxon>
        <taxon>Propionibacteriaceae</taxon>
        <taxon>Acidipropionibacterium</taxon>
    </lineage>
</organism>
<dbReference type="SMART" id="SM00421">
    <property type="entry name" value="HTH_LUXR"/>
    <property type="match status" value="1"/>
</dbReference>
<evidence type="ECO:0000256" key="2">
    <source>
        <dbReference type="PROSITE-ProRule" id="PRU00169"/>
    </source>
</evidence>
<dbReference type="PROSITE" id="PS50043">
    <property type="entry name" value="HTH_LUXR_2"/>
    <property type="match status" value="1"/>
</dbReference>
<evidence type="ECO:0000313" key="5">
    <source>
        <dbReference type="EMBL" id="VEI03178.1"/>
    </source>
</evidence>
<evidence type="ECO:0000313" key="6">
    <source>
        <dbReference type="Proteomes" id="UP000277858"/>
    </source>
</evidence>
<dbReference type="PROSITE" id="PS00622">
    <property type="entry name" value="HTH_LUXR_1"/>
    <property type="match status" value="1"/>
</dbReference>
<dbReference type="Proteomes" id="UP000277858">
    <property type="component" value="Chromosome"/>
</dbReference>
<dbReference type="Pfam" id="PF00196">
    <property type="entry name" value="GerE"/>
    <property type="match status" value="1"/>
</dbReference>
<dbReference type="InterPro" id="IPR039420">
    <property type="entry name" value="WalR-like"/>
</dbReference>
<dbReference type="InterPro" id="IPR001789">
    <property type="entry name" value="Sig_transdc_resp-reg_receiver"/>
</dbReference>
<dbReference type="InterPro" id="IPR016032">
    <property type="entry name" value="Sig_transdc_resp-reg_C-effctor"/>
</dbReference>
<keyword evidence="1" id="KW-0238">DNA-binding</keyword>
<dbReference type="Gene3D" id="1.10.10.10">
    <property type="entry name" value="Winged helix-like DNA-binding domain superfamily/Winged helix DNA-binding domain"/>
    <property type="match status" value="1"/>
</dbReference>
<dbReference type="PROSITE" id="PS50110">
    <property type="entry name" value="RESPONSE_REGULATORY"/>
    <property type="match status" value="1"/>
</dbReference>
<feature type="domain" description="HTH luxR-type" evidence="3">
    <location>
        <begin position="144"/>
        <end position="202"/>
    </location>
</feature>
<dbReference type="PRINTS" id="PR00038">
    <property type="entry name" value="HTHLUXR"/>
</dbReference>
<dbReference type="PANTHER" id="PTHR43214">
    <property type="entry name" value="TWO-COMPONENT RESPONSE REGULATOR"/>
    <property type="match status" value="1"/>
</dbReference>
<dbReference type="GO" id="GO:0000160">
    <property type="term" value="P:phosphorelay signal transduction system"/>
    <property type="evidence" value="ECO:0007669"/>
    <property type="project" value="InterPro"/>
</dbReference>
<dbReference type="Gene3D" id="3.40.50.2300">
    <property type="match status" value="1"/>
</dbReference>
<feature type="modified residue" description="4-aspartylphosphate" evidence="2">
    <location>
        <position position="53"/>
    </location>
</feature>
<evidence type="ECO:0000259" key="4">
    <source>
        <dbReference type="PROSITE" id="PS50110"/>
    </source>
</evidence>
<evidence type="ECO:0000259" key="3">
    <source>
        <dbReference type="PROSITE" id="PS50043"/>
    </source>
</evidence>
<dbReference type="InterPro" id="IPR036388">
    <property type="entry name" value="WH-like_DNA-bd_sf"/>
</dbReference>